<dbReference type="Pfam" id="PF00300">
    <property type="entry name" value="His_Phos_1"/>
    <property type="match status" value="1"/>
</dbReference>
<dbReference type="EMBL" id="HBIV01021491">
    <property type="protein sequence ID" value="CAE0663877.1"/>
    <property type="molecule type" value="Transcribed_RNA"/>
</dbReference>
<dbReference type="GO" id="GO:0016791">
    <property type="term" value="F:phosphatase activity"/>
    <property type="evidence" value="ECO:0007669"/>
    <property type="project" value="TreeGrafter"/>
</dbReference>
<dbReference type="PANTHER" id="PTHR48100">
    <property type="entry name" value="BROAD-SPECIFICITY PHOSPHATASE YOR283W-RELATED"/>
    <property type="match status" value="1"/>
</dbReference>
<proteinExistence type="predicted"/>
<dbReference type="GO" id="GO:0005829">
    <property type="term" value="C:cytosol"/>
    <property type="evidence" value="ECO:0007669"/>
    <property type="project" value="TreeGrafter"/>
</dbReference>
<dbReference type="InterPro" id="IPR029033">
    <property type="entry name" value="His_PPase_superfam"/>
</dbReference>
<protein>
    <recommendedName>
        <fullName evidence="3">Phosphoglycerate mutase (2,3-diphosphoglycerate-dependent)</fullName>
    </recommendedName>
</protein>
<evidence type="ECO:0000313" key="1">
    <source>
        <dbReference type="EMBL" id="CAE0663877.1"/>
    </source>
</evidence>
<dbReference type="PANTHER" id="PTHR48100:SF44">
    <property type="entry name" value="PHOSPHATASE C1620.13-RELATED"/>
    <property type="match status" value="1"/>
</dbReference>
<gene>
    <name evidence="1" type="ORF">LGLO00237_LOCUS15480</name>
    <name evidence="2" type="ORF">LGLO00237_LOCUS15481</name>
</gene>
<dbReference type="Gene3D" id="3.40.50.1240">
    <property type="entry name" value="Phosphoglycerate mutase-like"/>
    <property type="match status" value="1"/>
</dbReference>
<dbReference type="SUPFAM" id="SSF53254">
    <property type="entry name" value="Phosphoglycerate mutase-like"/>
    <property type="match status" value="1"/>
</dbReference>
<name>A0A6V3MHT4_9EUKA</name>
<dbReference type="InterPro" id="IPR050275">
    <property type="entry name" value="PGM_Phosphatase"/>
</dbReference>
<evidence type="ECO:0008006" key="3">
    <source>
        <dbReference type="Google" id="ProtNLM"/>
    </source>
</evidence>
<dbReference type="CDD" id="cd07067">
    <property type="entry name" value="HP_PGM_like"/>
    <property type="match status" value="1"/>
</dbReference>
<dbReference type="SMART" id="SM00855">
    <property type="entry name" value="PGAM"/>
    <property type="match status" value="1"/>
</dbReference>
<dbReference type="EMBL" id="HBIV01021492">
    <property type="protein sequence ID" value="CAE0663878.1"/>
    <property type="molecule type" value="Transcribed_RNA"/>
</dbReference>
<dbReference type="AlphaFoldDB" id="A0A6V3MHT4"/>
<reference evidence="2" key="1">
    <citation type="submission" date="2021-01" db="EMBL/GenBank/DDBJ databases">
        <authorList>
            <person name="Corre E."/>
            <person name="Pelletier E."/>
            <person name="Niang G."/>
            <person name="Scheremetjew M."/>
            <person name="Finn R."/>
            <person name="Kale V."/>
            <person name="Holt S."/>
            <person name="Cochrane G."/>
            <person name="Meng A."/>
            <person name="Brown T."/>
            <person name="Cohen L."/>
        </authorList>
    </citation>
    <scope>NUCLEOTIDE SEQUENCE</scope>
    <source>
        <strain evidence="2">CCCM811</strain>
    </source>
</reference>
<organism evidence="2">
    <name type="scientific">Lotharella globosa</name>
    <dbReference type="NCBI Taxonomy" id="91324"/>
    <lineage>
        <taxon>Eukaryota</taxon>
        <taxon>Sar</taxon>
        <taxon>Rhizaria</taxon>
        <taxon>Cercozoa</taxon>
        <taxon>Chlorarachniophyceae</taxon>
        <taxon>Lotharella</taxon>
    </lineage>
</organism>
<evidence type="ECO:0000313" key="2">
    <source>
        <dbReference type="EMBL" id="CAE0663878.1"/>
    </source>
</evidence>
<accession>A0A6V3MHT4</accession>
<dbReference type="InterPro" id="IPR013078">
    <property type="entry name" value="His_Pase_superF_clade-1"/>
</dbReference>
<sequence>MLTRTLRRLATCPRMFTRCLSSTFPAPQTPCHLEEREGTSKEITKEYTSVQPLLRVLLIRHAESVNNRLYKELCDSGRARLWDEWRHADPPLTEEGWQQAEQLATRLERNLELYDFDGRGMSISKIYTSAMHRAMQTALPLHRYLKTPTEIWPSIHETGGIFHVKQGILRGHTFNQIGVEFAGFHVPRETVGERGWWRGGSETYAQMVERADTTKLSLFDMAQDIDEDTTIALVSHGSFLSALIRSLTQANCAFALMNTAVTCVDITVDSSMDSGDDIARVRLHYVNCLDRP</sequence>